<evidence type="ECO:0000313" key="4">
    <source>
        <dbReference type="Proteomes" id="UP000663862"/>
    </source>
</evidence>
<dbReference type="Proteomes" id="UP000663869">
    <property type="component" value="Unassembled WGS sequence"/>
</dbReference>
<dbReference type="PROSITE" id="PS51257">
    <property type="entry name" value="PROKAR_LIPOPROTEIN"/>
    <property type="match status" value="1"/>
</dbReference>
<evidence type="ECO:0000256" key="1">
    <source>
        <dbReference type="SAM" id="SignalP"/>
    </source>
</evidence>
<dbReference type="PANTHER" id="PTHR22901:SF0">
    <property type="entry name" value="SIALATE O-ACETYLESTERASE"/>
    <property type="match status" value="1"/>
</dbReference>
<accession>A0A821BD39</accession>
<keyword evidence="1" id="KW-0732">Signal</keyword>
<evidence type="ECO:0000313" key="2">
    <source>
        <dbReference type="EMBL" id="CAF3469143.1"/>
    </source>
</evidence>
<dbReference type="GO" id="GO:0005975">
    <property type="term" value="P:carbohydrate metabolic process"/>
    <property type="evidence" value="ECO:0007669"/>
    <property type="project" value="TreeGrafter"/>
</dbReference>
<feature type="non-terminal residue" evidence="3">
    <location>
        <position position="97"/>
    </location>
</feature>
<evidence type="ECO:0000313" key="3">
    <source>
        <dbReference type="EMBL" id="CAF4589278.1"/>
    </source>
</evidence>
<dbReference type="EMBL" id="CAJOBQ010003003">
    <property type="protein sequence ID" value="CAF4589278.1"/>
    <property type="molecule type" value="Genomic_DNA"/>
</dbReference>
<dbReference type="Proteomes" id="UP000663862">
    <property type="component" value="Unassembled WGS sequence"/>
</dbReference>
<dbReference type="EMBL" id="CAJNYU010001802">
    <property type="protein sequence ID" value="CAF3469143.1"/>
    <property type="molecule type" value="Genomic_DNA"/>
</dbReference>
<organism evidence="3 4">
    <name type="scientific">Rotaria socialis</name>
    <dbReference type="NCBI Taxonomy" id="392032"/>
    <lineage>
        <taxon>Eukaryota</taxon>
        <taxon>Metazoa</taxon>
        <taxon>Spiralia</taxon>
        <taxon>Gnathifera</taxon>
        <taxon>Rotifera</taxon>
        <taxon>Eurotatoria</taxon>
        <taxon>Bdelloidea</taxon>
        <taxon>Philodinida</taxon>
        <taxon>Philodinidae</taxon>
        <taxon>Rotaria</taxon>
    </lineage>
</organism>
<feature type="signal peptide" evidence="1">
    <location>
        <begin position="1"/>
        <end position="20"/>
    </location>
</feature>
<comment type="caution">
    <text evidence="3">The sequence shown here is derived from an EMBL/GenBank/DDBJ whole genome shotgun (WGS) entry which is preliminary data.</text>
</comment>
<name>A0A821BD39_9BILA</name>
<dbReference type="GO" id="GO:0001681">
    <property type="term" value="F:sialate O-acetylesterase activity"/>
    <property type="evidence" value="ECO:0007669"/>
    <property type="project" value="InterPro"/>
</dbReference>
<reference evidence="3" key="1">
    <citation type="submission" date="2021-02" db="EMBL/GenBank/DDBJ databases">
        <authorList>
            <person name="Nowell W R."/>
        </authorList>
    </citation>
    <scope>NUCLEOTIDE SEQUENCE</scope>
</reference>
<gene>
    <name evidence="2" type="ORF">FME351_LOCUS14699</name>
    <name evidence="3" type="ORF">TSG867_LOCUS27094</name>
</gene>
<dbReference type="PANTHER" id="PTHR22901">
    <property type="entry name" value="SIALATE O-ACETYLESTERASE"/>
    <property type="match status" value="1"/>
</dbReference>
<dbReference type="InterPro" id="IPR039329">
    <property type="entry name" value="SIAE"/>
</dbReference>
<protein>
    <submittedName>
        <fullName evidence="3">Uncharacterized protein</fullName>
    </submittedName>
</protein>
<proteinExistence type="predicted"/>
<dbReference type="AlphaFoldDB" id="A0A821BD39"/>
<sequence length="97" mass="10825">MGMFRVVTLILLLSLSCSDGVPRFANYLQDHMVLQRAPQRAVIWGFGDGTKLTTLRLNDKIYTTVSRKERANNLGESIWSVTLDPVSDEGPPILCDT</sequence>
<feature type="chain" id="PRO_5036237767" evidence="1">
    <location>
        <begin position="21"/>
        <end position="97"/>
    </location>
</feature>